<evidence type="ECO:0008006" key="4">
    <source>
        <dbReference type="Google" id="ProtNLM"/>
    </source>
</evidence>
<dbReference type="Pfam" id="PF13692">
    <property type="entry name" value="Glyco_trans_1_4"/>
    <property type="match status" value="1"/>
</dbReference>
<proteinExistence type="predicted"/>
<dbReference type="AlphaFoldDB" id="A0A852TWL5"/>
<comment type="caution">
    <text evidence="2">The sequence shown here is derived from an EMBL/GenBank/DDBJ whole genome shotgun (WGS) entry which is preliminary data.</text>
</comment>
<protein>
    <recommendedName>
        <fullName evidence="4">Glycosyl transferase</fullName>
    </recommendedName>
</protein>
<reference evidence="2 3" key="1">
    <citation type="submission" date="2020-07" db="EMBL/GenBank/DDBJ databases">
        <title>Sequencing the genomes of 1000 actinobacteria strains.</title>
        <authorList>
            <person name="Klenk H.-P."/>
        </authorList>
    </citation>
    <scope>NUCLEOTIDE SEQUENCE [LARGE SCALE GENOMIC DNA]</scope>
    <source>
        <strain evidence="2 3">CXB654</strain>
    </source>
</reference>
<keyword evidence="3" id="KW-1185">Reference proteome</keyword>
<accession>A0A852TWL5</accession>
<evidence type="ECO:0000313" key="3">
    <source>
        <dbReference type="Proteomes" id="UP000589036"/>
    </source>
</evidence>
<gene>
    <name evidence="2" type="ORF">HDA32_002353</name>
</gene>
<feature type="region of interest" description="Disordered" evidence="1">
    <location>
        <begin position="1"/>
        <end position="21"/>
    </location>
</feature>
<evidence type="ECO:0000313" key="2">
    <source>
        <dbReference type="EMBL" id="NYE47233.1"/>
    </source>
</evidence>
<name>A0A852TWL5_9ACTN</name>
<dbReference type="Gene3D" id="3.40.50.2000">
    <property type="entry name" value="Glycogen Phosphorylase B"/>
    <property type="match status" value="1"/>
</dbReference>
<dbReference type="SUPFAM" id="SSF53756">
    <property type="entry name" value="UDP-Glycosyltransferase/glycogen phosphorylase"/>
    <property type="match status" value="1"/>
</dbReference>
<dbReference type="RefSeq" id="WP_376766954.1">
    <property type="nucleotide sequence ID" value="NZ_BAAAYY010000047.1"/>
</dbReference>
<organism evidence="2 3">
    <name type="scientific">Spinactinospora alkalitolerans</name>
    <dbReference type="NCBI Taxonomy" id="687207"/>
    <lineage>
        <taxon>Bacteria</taxon>
        <taxon>Bacillati</taxon>
        <taxon>Actinomycetota</taxon>
        <taxon>Actinomycetes</taxon>
        <taxon>Streptosporangiales</taxon>
        <taxon>Nocardiopsidaceae</taxon>
        <taxon>Spinactinospora</taxon>
    </lineage>
</organism>
<evidence type="ECO:0000256" key="1">
    <source>
        <dbReference type="SAM" id="MobiDB-lite"/>
    </source>
</evidence>
<dbReference type="EMBL" id="JACCCC010000001">
    <property type="protein sequence ID" value="NYE47233.1"/>
    <property type="molecule type" value="Genomic_DNA"/>
</dbReference>
<dbReference type="Proteomes" id="UP000589036">
    <property type="component" value="Unassembled WGS sequence"/>
</dbReference>
<sequence>MSTTEQTIAPSAPPRREEPRQRRRTLRILLWHVHGSWTTSFVHGRHTCLLPVTEDRGPDGRGRATSWRWPGNAVEVPPDSLRDTDVDVVVVQRPHELELAERWLGRRPGRDVPVVYVEHNTPKGDVPATRHPVADRADVPVVHVTHFNELFWDCGRAPTSVIEHGVVDPGYRYTGEVPRAGVVINEPLRRWRVTGTDLLPGLSEAAPLDLFGMRVAEAARHLDLPPERLTAVEDLPQRRMHAELALRRVYAHPIRWTSLGLSLIEAMLLGMPVVALASTEAVEAVPDGAGVVTTRLPVMRRALRDLVGDPERARQTGLQARAAALQKYPLCRFLTSWDRLLEEVTR</sequence>